<dbReference type="RefSeq" id="XP_004253990.1">
    <property type="nucleotide sequence ID" value="XM_004253942.1"/>
</dbReference>
<proteinExistence type="inferred from homology"/>
<evidence type="ECO:0000256" key="1">
    <source>
        <dbReference type="ARBA" id="ARBA00004123"/>
    </source>
</evidence>
<dbReference type="InterPro" id="IPR015940">
    <property type="entry name" value="UBA"/>
</dbReference>
<dbReference type="SMART" id="SM00165">
    <property type="entry name" value="UBA"/>
    <property type="match status" value="2"/>
</dbReference>
<protein>
    <recommendedName>
        <fullName evidence="10">UBA domain-containing protein</fullName>
    </recommendedName>
</protein>
<dbReference type="Gene3D" id="3.80.10.10">
    <property type="entry name" value="Ribonuclease Inhibitor"/>
    <property type="match status" value="1"/>
</dbReference>
<dbReference type="InterPro" id="IPR018222">
    <property type="entry name" value="Nuclear_transport_factor_2_euk"/>
</dbReference>
<comment type="similarity">
    <text evidence="2">Belongs to the NXF family.</text>
</comment>
<evidence type="ECO:0008006" key="10">
    <source>
        <dbReference type="Google" id="ProtNLM"/>
    </source>
</evidence>
<evidence type="ECO:0000256" key="3">
    <source>
        <dbReference type="ARBA" id="ARBA00022448"/>
    </source>
</evidence>
<dbReference type="KEGG" id="eiv:EIN_093860"/>
<keyword evidence="4" id="KW-0509">mRNA transport</keyword>
<feature type="domain" description="NTF2" evidence="7">
    <location>
        <begin position="265"/>
        <end position="399"/>
    </location>
</feature>
<dbReference type="PANTHER" id="PTHR10662:SF22">
    <property type="entry name" value="NUCLEAR RNA EXPORT FACTOR 1"/>
    <property type="match status" value="1"/>
</dbReference>
<dbReference type="InterPro" id="IPR032710">
    <property type="entry name" value="NTF2-like_dom_sf"/>
</dbReference>
<dbReference type="Gene3D" id="1.10.8.10">
    <property type="entry name" value="DNA helicase RuvA subunit, C-terminal domain"/>
    <property type="match status" value="2"/>
</dbReference>
<dbReference type="SUPFAM" id="SSF54427">
    <property type="entry name" value="NTF2-like"/>
    <property type="match status" value="1"/>
</dbReference>
<evidence type="ECO:0000256" key="5">
    <source>
        <dbReference type="ARBA" id="ARBA00023242"/>
    </source>
</evidence>
<keyword evidence="3" id="KW-0813">Transport</keyword>
<accession>A0A0A1U016</accession>
<keyword evidence="9" id="KW-1185">Reference proteome</keyword>
<dbReference type="SUPFAM" id="SSF46934">
    <property type="entry name" value="UBA-like"/>
    <property type="match status" value="1"/>
</dbReference>
<feature type="domain" description="UBA" evidence="6">
    <location>
        <begin position="478"/>
        <end position="518"/>
    </location>
</feature>
<keyword evidence="5" id="KW-0539">Nucleus</keyword>
<dbReference type="InterPro" id="IPR057125">
    <property type="entry name" value="NXF1/2/3/5-like_LRR"/>
</dbReference>
<evidence type="ECO:0000259" key="7">
    <source>
        <dbReference type="PROSITE" id="PS50177"/>
    </source>
</evidence>
<evidence type="ECO:0000313" key="9">
    <source>
        <dbReference type="Proteomes" id="UP000014680"/>
    </source>
</evidence>
<name>A0A0A1U016_ENTIV</name>
<comment type="subcellular location">
    <subcellularLocation>
        <location evidence="1">Nucleus</location>
    </subcellularLocation>
</comment>
<dbReference type="Proteomes" id="UP000014680">
    <property type="component" value="Unassembled WGS sequence"/>
</dbReference>
<dbReference type="GO" id="GO:0003723">
    <property type="term" value="F:RNA binding"/>
    <property type="evidence" value="ECO:0007669"/>
    <property type="project" value="TreeGrafter"/>
</dbReference>
<dbReference type="PROSITE" id="PS50177">
    <property type="entry name" value="NTF2_DOMAIN"/>
    <property type="match status" value="1"/>
</dbReference>
<dbReference type="InterPro" id="IPR032675">
    <property type="entry name" value="LRR_dom_sf"/>
</dbReference>
<dbReference type="EMBL" id="KB206860">
    <property type="protein sequence ID" value="ELP87219.1"/>
    <property type="molecule type" value="Genomic_DNA"/>
</dbReference>
<gene>
    <name evidence="8" type="ORF">EIN_093860</name>
</gene>
<dbReference type="PANTHER" id="PTHR10662">
    <property type="entry name" value="NUCLEAR RNA EXPORT FACTOR"/>
    <property type="match status" value="1"/>
</dbReference>
<reference evidence="8 9" key="1">
    <citation type="submission" date="2012-10" db="EMBL/GenBank/DDBJ databases">
        <authorList>
            <person name="Zafar N."/>
            <person name="Inman J."/>
            <person name="Hall N."/>
            <person name="Lorenzi H."/>
            <person name="Caler E."/>
        </authorList>
    </citation>
    <scope>NUCLEOTIDE SEQUENCE [LARGE SCALE GENOMIC DNA]</scope>
    <source>
        <strain evidence="8 9">IP1</strain>
    </source>
</reference>
<dbReference type="OMA" id="RISEMCF"/>
<dbReference type="Pfam" id="PF24048">
    <property type="entry name" value="LRR_NXF1-5"/>
    <property type="match status" value="1"/>
</dbReference>
<dbReference type="OrthoDB" id="25872at2759"/>
<organism evidence="8 9">
    <name type="scientific">Entamoeba invadens IP1</name>
    <dbReference type="NCBI Taxonomy" id="370355"/>
    <lineage>
        <taxon>Eukaryota</taxon>
        <taxon>Amoebozoa</taxon>
        <taxon>Evosea</taxon>
        <taxon>Archamoebae</taxon>
        <taxon>Mastigamoebida</taxon>
        <taxon>Entamoebidae</taxon>
        <taxon>Entamoeba</taxon>
    </lineage>
</organism>
<evidence type="ECO:0000256" key="4">
    <source>
        <dbReference type="ARBA" id="ARBA00022816"/>
    </source>
</evidence>
<dbReference type="GO" id="GO:0016973">
    <property type="term" value="P:poly(A)+ mRNA export from nucleus"/>
    <property type="evidence" value="ECO:0007669"/>
    <property type="project" value="TreeGrafter"/>
</dbReference>
<dbReference type="InterPro" id="IPR009060">
    <property type="entry name" value="UBA-like_sf"/>
</dbReference>
<evidence type="ECO:0000313" key="8">
    <source>
        <dbReference type="EMBL" id="ELP87219.1"/>
    </source>
</evidence>
<evidence type="ECO:0000259" key="6">
    <source>
        <dbReference type="PROSITE" id="PS50030"/>
    </source>
</evidence>
<dbReference type="Pfam" id="PF22602">
    <property type="entry name" value="NXF_NTF2"/>
    <property type="match status" value="1"/>
</dbReference>
<dbReference type="SUPFAM" id="SSF52058">
    <property type="entry name" value="L domain-like"/>
    <property type="match status" value="1"/>
</dbReference>
<dbReference type="GO" id="GO:0005634">
    <property type="term" value="C:nucleus"/>
    <property type="evidence" value="ECO:0007669"/>
    <property type="project" value="UniProtKB-SubCell"/>
</dbReference>
<evidence type="ECO:0000256" key="2">
    <source>
        <dbReference type="ARBA" id="ARBA00009285"/>
    </source>
</evidence>
<dbReference type="Gene3D" id="3.10.450.50">
    <property type="match status" value="1"/>
</dbReference>
<dbReference type="VEuPathDB" id="AmoebaDB:EIN_093860"/>
<dbReference type="PROSITE" id="PS50030">
    <property type="entry name" value="UBA"/>
    <property type="match status" value="1"/>
</dbReference>
<dbReference type="GeneID" id="14886186"/>
<sequence length="573" mass="66690">MSTKMLVRTFNGTIDDLRKLINELNPDIGIIFIQQTNTQSFDVTVQTLEQGRMLLNFNGLLFNNQRTRVSFEREPSRDDQLRFVLERIKFRYSNLRQRELDLSNLESKFAEFRFTLTEPFDVVLEKTISFVAAELPDLLALNLSHNGIRNGGFLAPMKSGLKCLTMLDLSYNRLESAKYFEAISGLPLIKICLNNNPIQDVALLFVIYYLWMNDLKQFFPYLMFLDNKNISNCQFGQTTIGNVQHGIAPSQYNTIQPFNFELFWKLHEFFIQYFDYFDKNIGMLANLYAENSLFDVVLQKNIRIFGINSRNHETVNSPNDLLKFIAKGRPQILNFFRGFESTKHRISEMCFDILQFGNNYIVNIMGVMTIKETQYQFCRTFVLVCSGTTITIQNEHLEIYDNARQFDVINTFSKFIKYIVHSYPVINEQKALFLLEKNDWQIQKTEKEICEELKILPVDIGTLNPTTTTDTNGIDESQMNENDIKTLIDLGMMRGEAVQLLFCFDNNLEMAADHFLSHRNIDDVDSKEVVLTEQDNVEIEKLMLLKCNREECLRVYLKSGKNCEIAANLLFEN</sequence>
<dbReference type="AlphaFoldDB" id="A0A0A1U016"/>
<dbReference type="InterPro" id="IPR002075">
    <property type="entry name" value="NTF2_dom"/>
</dbReference>
<dbReference type="InterPro" id="IPR030217">
    <property type="entry name" value="NXF_fam"/>
</dbReference>